<name>A0A7C8MD99_9PLEO</name>
<evidence type="ECO:0000313" key="1">
    <source>
        <dbReference type="EMBL" id="KAF2870422.1"/>
    </source>
</evidence>
<evidence type="ECO:0000313" key="2">
    <source>
        <dbReference type="Proteomes" id="UP000481861"/>
    </source>
</evidence>
<dbReference type="AlphaFoldDB" id="A0A7C8MD99"/>
<keyword evidence="2" id="KW-1185">Reference proteome</keyword>
<proteinExistence type="predicted"/>
<comment type="caution">
    <text evidence="1">The sequence shown here is derived from an EMBL/GenBank/DDBJ whole genome shotgun (WGS) entry which is preliminary data.</text>
</comment>
<dbReference type="Proteomes" id="UP000481861">
    <property type="component" value="Unassembled WGS sequence"/>
</dbReference>
<gene>
    <name evidence="1" type="ORF">BDV95DRAFT_575790</name>
</gene>
<dbReference type="EMBL" id="JAADJZ010000014">
    <property type="protein sequence ID" value="KAF2870422.1"/>
    <property type="molecule type" value="Genomic_DNA"/>
</dbReference>
<reference evidence="1 2" key="1">
    <citation type="submission" date="2020-01" db="EMBL/GenBank/DDBJ databases">
        <authorList>
            <consortium name="DOE Joint Genome Institute"/>
            <person name="Haridas S."/>
            <person name="Albert R."/>
            <person name="Binder M."/>
            <person name="Bloem J."/>
            <person name="Labutti K."/>
            <person name="Salamov A."/>
            <person name="Andreopoulos B."/>
            <person name="Baker S.E."/>
            <person name="Barry K."/>
            <person name="Bills G."/>
            <person name="Bluhm B.H."/>
            <person name="Cannon C."/>
            <person name="Castanera R."/>
            <person name="Culley D.E."/>
            <person name="Daum C."/>
            <person name="Ezra D."/>
            <person name="Gonzalez J.B."/>
            <person name="Henrissat B."/>
            <person name="Kuo A."/>
            <person name="Liang C."/>
            <person name="Lipzen A."/>
            <person name="Lutzoni F."/>
            <person name="Magnuson J."/>
            <person name="Mondo S."/>
            <person name="Nolan M."/>
            <person name="Ohm R."/>
            <person name="Pangilinan J."/>
            <person name="Park H.-J.H."/>
            <person name="Ramirez L."/>
            <person name="Alfaro M."/>
            <person name="Sun H."/>
            <person name="Tritt A."/>
            <person name="Yoshinaga Y."/>
            <person name="Zwiers L.-H.L."/>
            <person name="Turgeon B.G."/>
            <person name="Goodwin S.B."/>
            <person name="Spatafora J.W."/>
            <person name="Crous P.W."/>
            <person name="Grigoriev I.V."/>
        </authorList>
    </citation>
    <scope>NUCLEOTIDE SEQUENCE [LARGE SCALE GENOMIC DNA]</scope>
    <source>
        <strain evidence="1 2">CBS 611.86</strain>
    </source>
</reference>
<protein>
    <submittedName>
        <fullName evidence="1">Uncharacterized protein</fullName>
    </submittedName>
</protein>
<organism evidence="1 2">
    <name type="scientific">Massariosphaeria phaeospora</name>
    <dbReference type="NCBI Taxonomy" id="100035"/>
    <lineage>
        <taxon>Eukaryota</taxon>
        <taxon>Fungi</taxon>
        <taxon>Dikarya</taxon>
        <taxon>Ascomycota</taxon>
        <taxon>Pezizomycotina</taxon>
        <taxon>Dothideomycetes</taxon>
        <taxon>Pleosporomycetidae</taxon>
        <taxon>Pleosporales</taxon>
        <taxon>Pleosporales incertae sedis</taxon>
        <taxon>Massariosphaeria</taxon>
    </lineage>
</organism>
<accession>A0A7C8MD99</accession>
<sequence>MLTRIWHTPNTGLKRWLPSADLAKRVEEEARKLSPLLISIQSSTGMIRPYLCPDQA</sequence>